<organism evidence="12 13">
    <name type="scientific">Nitrosomonas marina</name>
    <dbReference type="NCBI Taxonomy" id="917"/>
    <lineage>
        <taxon>Bacteria</taxon>
        <taxon>Pseudomonadati</taxon>
        <taxon>Pseudomonadota</taxon>
        <taxon>Betaproteobacteria</taxon>
        <taxon>Nitrosomonadales</taxon>
        <taxon>Nitrosomonadaceae</taxon>
        <taxon>Nitrosomonas</taxon>
    </lineage>
</organism>
<feature type="transmembrane region" description="Helical" evidence="9">
    <location>
        <begin position="18"/>
        <end position="39"/>
    </location>
</feature>
<evidence type="ECO:0000256" key="1">
    <source>
        <dbReference type="ARBA" id="ARBA00006139"/>
    </source>
</evidence>
<dbReference type="EC" id="3.4.23.36" evidence="9"/>
<dbReference type="InterPro" id="IPR001872">
    <property type="entry name" value="Peptidase_A8"/>
</dbReference>
<dbReference type="HAMAP" id="MF_00161">
    <property type="entry name" value="LspA"/>
    <property type="match status" value="1"/>
</dbReference>
<dbReference type="Proteomes" id="UP000199459">
    <property type="component" value="Unassembled WGS sequence"/>
</dbReference>
<feature type="domain" description="BRCT" evidence="11">
    <location>
        <begin position="1"/>
        <end position="56"/>
    </location>
</feature>
<feature type="active site" evidence="9">
    <location>
        <position position="149"/>
    </location>
</feature>
<keyword evidence="2 9" id="KW-1003">Cell membrane</keyword>
<dbReference type="STRING" id="917.SAMN05216326_12246"/>
<dbReference type="GO" id="GO:0005886">
    <property type="term" value="C:plasma membrane"/>
    <property type="evidence" value="ECO:0007669"/>
    <property type="project" value="UniProtKB-SubCell"/>
</dbReference>
<proteinExistence type="inferred from homology"/>
<feature type="transmembrane region" description="Helical" evidence="9">
    <location>
        <begin position="104"/>
        <end position="121"/>
    </location>
</feature>
<dbReference type="GO" id="GO:0006508">
    <property type="term" value="P:proteolysis"/>
    <property type="evidence" value="ECO:0007669"/>
    <property type="project" value="UniProtKB-KW"/>
</dbReference>
<evidence type="ECO:0000256" key="3">
    <source>
        <dbReference type="ARBA" id="ARBA00022670"/>
    </source>
</evidence>
<evidence type="ECO:0000256" key="2">
    <source>
        <dbReference type="ARBA" id="ARBA00022475"/>
    </source>
</evidence>
<reference evidence="12 13" key="1">
    <citation type="submission" date="2016-10" db="EMBL/GenBank/DDBJ databases">
        <authorList>
            <person name="de Groot N.N."/>
        </authorList>
    </citation>
    <scope>NUCLEOTIDE SEQUENCE [LARGE SCALE GENOMIC DNA]</scope>
    <source>
        <strain evidence="12 13">Nm22</strain>
    </source>
</reference>
<dbReference type="GO" id="GO:0004190">
    <property type="term" value="F:aspartic-type endopeptidase activity"/>
    <property type="evidence" value="ECO:0007669"/>
    <property type="project" value="UniProtKB-UniRule"/>
</dbReference>
<dbReference type="PANTHER" id="PTHR33695">
    <property type="entry name" value="LIPOPROTEIN SIGNAL PEPTIDASE"/>
    <property type="match status" value="1"/>
</dbReference>
<evidence type="ECO:0000256" key="7">
    <source>
        <dbReference type="ARBA" id="ARBA00022989"/>
    </source>
</evidence>
<keyword evidence="7 9" id="KW-1133">Transmembrane helix</keyword>
<comment type="pathway">
    <text evidence="9">Protein modification; lipoprotein biosynthesis (signal peptide cleavage).</text>
</comment>
<feature type="transmembrane region" description="Helical" evidence="9">
    <location>
        <begin position="141"/>
        <end position="161"/>
    </location>
</feature>
<evidence type="ECO:0000256" key="8">
    <source>
        <dbReference type="ARBA" id="ARBA00023136"/>
    </source>
</evidence>
<keyword evidence="3 9" id="KW-0645">Protease</keyword>
<evidence type="ECO:0000256" key="9">
    <source>
        <dbReference type="HAMAP-Rule" id="MF_00161"/>
    </source>
</evidence>
<evidence type="ECO:0000313" key="12">
    <source>
        <dbReference type="EMBL" id="SEN20819.1"/>
    </source>
</evidence>
<comment type="function">
    <text evidence="9">This protein specifically catalyzes the removal of signal peptides from prolipoproteins.</text>
</comment>
<evidence type="ECO:0000256" key="6">
    <source>
        <dbReference type="ARBA" id="ARBA00022801"/>
    </source>
</evidence>
<dbReference type="PROSITE" id="PS50172">
    <property type="entry name" value="BRCT"/>
    <property type="match status" value="1"/>
</dbReference>
<dbReference type="UniPathway" id="UPA00665"/>
<dbReference type="EMBL" id="FOCP01000010">
    <property type="protein sequence ID" value="SEN20819.1"/>
    <property type="molecule type" value="Genomic_DNA"/>
</dbReference>
<accession>A0A1H8EMU0</accession>
<name>A0A1H8EMU0_9PROT</name>
<comment type="subcellular location">
    <subcellularLocation>
        <location evidence="9">Cell membrane</location>
        <topology evidence="9">Multi-pass membrane protein</topology>
    </subcellularLocation>
</comment>
<evidence type="ECO:0000313" key="13">
    <source>
        <dbReference type="Proteomes" id="UP000199459"/>
    </source>
</evidence>
<keyword evidence="5 9" id="KW-0064">Aspartyl protease</keyword>
<feature type="active site" evidence="9">
    <location>
        <position position="131"/>
    </location>
</feature>
<dbReference type="InterPro" id="IPR001357">
    <property type="entry name" value="BRCT_dom"/>
</dbReference>
<evidence type="ECO:0000256" key="4">
    <source>
        <dbReference type="ARBA" id="ARBA00022692"/>
    </source>
</evidence>
<comment type="catalytic activity">
    <reaction evidence="9">
        <text>Release of signal peptides from bacterial membrane prolipoproteins. Hydrolyzes -Xaa-Yaa-Zaa-|-(S,diacylglyceryl)Cys-, in which Xaa is hydrophobic (preferably Leu), and Yaa (Ala or Ser) and Zaa (Gly or Ala) have small, neutral side chains.</text>
        <dbReference type="EC" id="3.4.23.36"/>
    </reaction>
</comment>
<gene>
    <name evidence="9" type="primary">lspA</name>
    <name evidence="12" type="ORF">SAMN05216325_11043</name>
</gene>
<dbReference type="Pfam" id="PF01252">
    <property type="entry name" value="Peptidase_A8"/>
    <property type="match status" value="1"/>
</dbReference>
<evidence type="ECO:0000259" key="11">
    <source>
        <dbReference type="PROSITE" id="PS50172"/>
    </source>
</evidence>
<protein>
    <recommendedName>
        <fullName evidence="9">Lipoprotein signal peptidase</fullName>
        <ecNumber evidence="9">3.4.23.36</ecNumber>
    </recommendedName>
    <alternativeName>
        <fullName evidence="9">Prolipoprotein signal peptidase</fullName>
    </alternativeName>
    <alternativeName>
        <fullName evidence="9">Signal peptidase II</fullName>
        <shortName evidence="9">SPase II</shortName>
    </alternativeName>
</protein>
<dbReference type="AlphaFoldDB" id="A0A1H8EMU0"/>
<evidence type="ECO:0000256" key="5">
    <source>
        <dbReference type="ARBA" id="ARBA00022750"/>
    </source>
</evidence>
<comment type="similarity">
    <text evidence="1 9 10">Belongs to the peptidase A8 family.</text>
</comment>
<dbReference type="PRINTS" id="PR00781">
    <property type="entry name" value="LIPOSIGPTASE"/>
</dbReference>
<evidence type="ECO:0000256" key="10">
    <source>
        <dbReference type="RuleBase" id="RU004181"/>
    </source>
</evidence>
<keyword evidence="4 9" id="KW-0812">Transmembrane</keyword>
<feature type="transmembrane region" description="Helical" evidence="9">
    <location>
        <begin position="76"/>
        <end position="97"/>
    </location>
</feature>
<keyword evidence="6 9" id="KW-0378">Hydrolase</keyword>
<dbReference type="NCBIfam" id="TIGR00077">
    <property type="entry name" value="lspA"/>
    <property type="match status" value="1"/>
</dbReference>
<sequence>MASHVLNAYTNKSADMKLYYSLSIALIVLTLDLVTKYWIQTSMVYGQQIPVTDFFNLVLTYNTGAAFSILSEASGWQRWFLSAIAAGASIVIIYMLNKYKTEQLFCLSLSLILGGAIGNLWDRITLGYVVDFLDFYIGEYHWPAFNIADSAIFIGAALLIIDSFYNKENTPEEVNGKSDGKEKTEKL</sequence>
<dbReference type="PANTHER" id="PTHR33695:SF1">
    <property type="entry name" value="LIPOPROTEIN SIGNAL PEPTIDASE"/>
    <property type="match status" value="1"/>
</dbReference>
<keyword evidence="8 9" id="KW-0472">Membrane</keyword>